<dbReference type="SUPFAM" id="SSF46767">
    <property type="entry name" value="Methylated DNA-protein cysteine methyltransferase, C-terminal domain"/>
    <property type="match status" value="1"/>
</dbReference>
<dbReference type="InterPro" id="IPR008332">
    <property type="entry name" value="MethylG_MeTrfase_N"/>
</dbReference>
<keyword evidence="5 11" id="KW-0808">Transferase</keyword>
<dbReference type="GO" id="GO:0032259">
    <property type="term" value="P:methylation"/>
    <property type="evidence" value="ECO:0007669"/>
    <property type="project" value="UniProtKB-KW"/>
</dbReference>
<dbReference type="AlphaFoldDB" id="A0A3M8BXP9"/>
<evidence type="ECO:0000259" key="10">
    <source>
        <dbReference type="Pfam" id="PF02870"/>
    </source>
</evidence>
<dbReference type="Gene3D" id="3.30.160.70">
    <property type="entry name" value="Methylated DNA-protein cysteine methyltransferase domain"/>
    <property type="match status" value="1"/>
</dbReference>
<dbReference type="NCBIfam" id="TIGR00589">
    <property type="entry name" value="ogt"/>
    <property type="match status" value="1"/>
</dbReference>
<dbReference type="Proteomes" id="UP000282028">
    <property type="component" value="Unassembled WGS sequence"/>
</dbReference>
<dbReference type="RefSeq" id="WP_122910953.1">
    <property type="nucleotide sequence ID" value="NZ_CBCSBE010000037.1"/>
</dbReference>
<evidence type="ECO:0000256" key="7">
    <source>
        <dbReference type="ARBA" id="ARBA00023204"/>
    </source>
</evidence>
<dbReference type="GO" id="GO:0006281">
    <property type="term" value="P:DNA repair"/>
    <property type="evidence" value="ECO:0007669"/>
    <property type="project" value="UniProtKB-KW"/>
</dbReference>
<proteinExistence type="inferred from homology"/>
<gene>
    <name evidence="11" type="ORF">EDM52_21355</name>
</gene>
<keyword evidence="7" id="KW-0234">DNA repair</keyword>
<dbReference type="Gene3D" id="1.10.10.10">
    <property type="entry name" value="Winged helix-like DNA-binding domain superfamily/Winged helix DNA-binding domain"/>
    <property type="match status" value="1"/>
</dbReference>
<dbReference type="PANTHER" id="PTHR10815">
    <property type="entry name" value="METHYLATED-DNA--PROTEIN-CYSTEINE METHYLTRANSFERASE"/>
    <property type="match status" value="1"/>
</dbReference>
<dbReference type="InterPro" id="IPR036631">
    <property type="entry name" value="MGMT_N_sf"/>
</dbReference>
<name>A0A3M8BXP9_9BACL</name>
<evidence type="ECO:0000256" key="4">
    <source>
        <dbReference type="ARBA" id="ARBA00022603"/>
    </source>
</evidence>
<evidence type="ECO:0000256" key="5">
    <source>
        <dbReference type="ARBA" id="ARBA00022679"/>
    </source>
</evidence>
<reference evidence="11 12" key="1">
    <citation type="submission" date="2018-10" db="EMBL/GenBank/DDBJ databases">
        <title>Phylogenomics of Brevibacillus.</title>
        <authorList>
            <person name="Dunlap C."/>
        </authorList>
    </citation>
    <scope>NUCLEOTIDE SEQUENCE [LARGE SCALE GENOMIC DNA]</scope>
    <source>
        <strain evidence="11 12">JCM 12215</strain>
    </source>
</reference>
<evidence type="ECO:0000313" key="11">
    <source>
        <dbReference type="EMBL" id="RNB68154.1"/>
    </source>
</evidence>
<accession>A0A3M8BXP9</accession>
<comment type="similarity">
    <text evidence="2">Belongs to the MGMT family.</text>
</comment>
<dbReference type="SUPFAM" id="SSF53155">
    <property type="entry name" value="Methylated DNA-protein cysteine methyltransferase domain"/>
    <property type="match status" value="1"/>
</dbReference>
<dbReference type="Pfam" id="PF02870">
    <property type="entry name" value="Methyltransf_1N"/>
    <property type="match status" value="1"/>
</dbReference>
<dbReference type="GO" id="GO:0003908">
    <property type="term" value="F:methylated-DNA-[protein]-cysteine S-methyltransferase activity"/>
    <property type="evidence" value="ECO:0007669"/>
    <property type="project" value="UniProtKB-EC"/>
</dbReference>
<dbReference type="Pfam" id="PF01035">
    <property type="entry name" value="DNA_binding_1"/>
    <property type="match status" value="1"/>
</dbReference>
<comment type="caution">
    <text evidence="11">The sequence shown here is derived from an EMBL/GenBank/DDBJ whole genome shotgun (WGS) entry which is preliminary data.</text>
</comment>
<protein>
    <recommendedName>
        <fullName evidence="3">methylated-DNA--[protein]-cysteine S-methyltransferase</fullName>
        <ecNumber evidence="3">2.1.1.63</ecNumber>
    </recommendedName>
</protein>
<evidence type="ECO:0000259" key="9">
    <source>
        <dbReference type="Pfam" id="PF01035"/>
    </source>
</evidence>
<dbReference type="OrthoDB" id="9802228at2"/>
<keyword evidence="4 11" id="KW-0489">Methyltransferase</keyword>
<evidence type="ECO:0000256" key="2">
    <source>
        <dbReference type="ARBA" id="ARBA00008711"/>
    </source>
</evidence>
<keyword evidence="6" id="KW-0227">DNA damage</keyword>
<evidence type="ECO:0000256" key="6">
    <source>
        <dbReference type="ARBA" id="ARBA00022763"/>
    </source>
</evidence>
<dbReference type="FunFam" id="1.10.10.10:FF:000214">
    <property type="entry name" value="Methylated-DNA--protein-cysteine methyltransferase"/>
    <property type="match status" value="1"/>
</dbReference>
<feature type="domain" description="Methylguanine DNA methyltransferase ribonuclease-like" evidence="10">
    <location>
        <begin position="9"/>
        <end position="86"/>
    </location>
</feature>
<evidence type="ECO:0000256" key="8">
    <source>
        <dbReference type="ARBA" id="ARBA00049348"/>
    </source>
</evidence>
<dbReference type="InterPro" id="IPR036388">
    <property type="entry name" value="WH-like_DNA-bd_sf"/>
</dbReference>
<keyword evidence="12" id="KW-1185">Reference proteome</keyword>
<dbReference type="InterPro" id="IPR036217">
    <property type="entry name" value="MethylDNA_cys_MeTrfase_DNAb"/>
</dbReference>
<comment type="catalytic activity">
    <reaction evidence="8">
        <text>a 6-O-methyl-2'-deoxyguanosine in DNA + L-cysteinyl-[protein] = S-methyl-L-cysteinyl-[protein] + a 2'-deoxyguanosine in DNA</text>
        <dbReference type="Rhea" id="RHEA:24000"/>
        <dbReference type="Rhea" id="RHEA-COMP:10131"/>
        <dbReference type="Rhea" id="RHEA-COMP:10132"/>
        <dbReference type="Rhea" id="RHEA-COMP:11367"/>
        <dbReference type="Rhea" id="RHEA-COMP:11368"/>
        <dbReference type="ChEBI" id="CHEBI:29950"/>
        <dbReference type="ChEBI" id="CHEBI:82612"/>
        <dbReference type="ChEBI" id="CHEBI:85445"/>
        <dbReference type="ChEBI" id="CHEBI:85448"/>
        <dbReference type="EC" id="2.1.1.63"/>
    </reaction>
</comment>
<dbReference type="InterPro" id="IPR001497">
    <property type="entry name" value="MethylDNA_cys_MeTrfase_AS"/>
</dbReference>
<dbReference type="EMBL" id="RHHR01000046">
    <property type="protein sequence ID" value="RNB68154.1"/>
    <property type="molecule type" value="Genomic_DNA"/>
</dbReference>
<evidence type="ECO:0000256" key="1">
    <source>
        <dbReference type="ARBA" id="ARBA00001286"/>
    </source>
</evidence>
<evidence type="ECO:0000256" key="3">
    <source>
        <dbReference type="ARBA" id="ARBA00011918"/>
    </source>
</evidence>
<dbReference type="CDD" id="cd06445">
    <property type="entry name" value="ATase"/>
    <property type="match status" value="1"/>
</dbReference>
<comment type="catalytic activity">
    <reaction evidence="1">
        <text>a 4-O-methyl-thymidine in DNA + L-cysteinyl-[protein] = a thymidine in DNA + S-methyl-L-cysteinyl-[protein]</text>
        <dbReference type="Rhea" id="RHEA:53428"/>
        <dbReference type="Rhea" id="RHEA-COMP:10131"/>
        <dbReference type="Rhea" id="RHEA-COMP:10132"/>
        <dbReference type="Rhea" id="RHEA-COMP:13555"/>
        <dbReference type="Rhea" id="RHEA-COMP:13556"/>
        <dbReference type="ChEBI" id="CHEBI:29950"/>
        <dbReference type="ChEBI" id="CHEBI:82612"/>
        <dbReference type="ChEBI" id="CHEBI:137386"/>
        <dbReference type="ChEBI" id="CHEBI:137387"/>
        <dbReference type="EC" id="2.1.1.63"/>
    </reaction>
</comment>
<dbReference type="PANTHER" id="PTHR10815:SF12">
    <property type="entry name" value="METHYLATED-DNA--PROTEIN-CYSTEINE METHYLTRANSFERASE, INDUCIBLE"/>
    <property type="match status" value="1"/>
</dbReference>
<organism evidence="11 12">
    <name type="scientific">Brevibacillus invocatus</name>
    <dbReference type="NCBI Taxonomy" id="173959"/>
    <lineage>
        <taxon>Bacteria</taxon>
        <taxon>Bacillati</taxon>
        <taxon>Bacillota</taxon>
        <taxon>Bacilli</taxon>
        <taxon>Bacillales</taxon>
        <taxon>Paenibacillaceae</taxon>
        <taxon>Brevibacillus</taxon>
    </lineage>
</organism>
<evidence type="ECO:0000313" key="12">
    <source>
        <dbReference type="Proteomes" id="UP000282028"/>
    </source>
</evidence>
<dbReference type="PROSITE" id="PS00374">
    <property type="entry name" value="MGMT"/>
    <property type="match status" value="1"/>
</dbReference>
<dbReference type="EC" id="2.1.1.63" evidence="3"/>
<feature type="domain" description="Methylated-DNA-[protein]-cysteine S-methyltransferase DNA binding" evidence="9">
    <location>
        <begin position="91"/>
        <end position="171"/>
    </location>
</feature>
<sequence length="182" mass="20281">MNGQTNPVIYWSMLVYENWMIYLGVTSQGLCYVGSQNQPFDELADWAKTHFPGSALLPDDEACRPYRTELTEYFQGVRKSFTVPFDVHGTPFQLAVWNALSEIPYGQTQTYTDIAHRIKRSNAVRAVGAAIGANPLLITIPCHRVIGKSGSLTGYRGGLEMKTRLLELEKVSSAVGRRTLHA</sequence>
<dbReference type="InterPro" id="IPR014048">
    <property type="entry name" value="MethylDNA_cys_MeTrfase_DNA-bd"/>
</dbReference>